<dbReference type="SMART" id="SM00642">
    <property type="entry name" value="Aamy"/>
    <property type="match status" value="1"/>
</dbReference>
<gene>
    <name evidence="7" type="ORF">ACFO5U_07380</name>
</gene>
<keyword evidence="3 5" id="KW-0732">Signal</keyword>
<keyword evidence="7" id="KW-0378">Hydrolase</keyword>
<evidence type="ECO:0000313" key="8">
    <source>
        <dbReference type="Proteomes" id="UP001595932"/>
    </source>
</evidence>
<evidence type="ECO:0000256" key="5">
    <source>
        <dbReference type="SAM" id="SignalP"/>
    </source>
</evidence>
<dbReference type="Gene3D" id="3.20.20.80">
    <property type="entry name" value="Glycosidases"/>
    <property type="match status" value="1"/>
</dbReference>
<accession>A0ABV9MA01</accession>
<dbReference type="Pfam" id="PF00128">
    <property type="entry name" value="Alpha-amylase"/>
    <property type="match status" value="1"/>
</dbReference>
<feature type="chain" id="PRO_5046989298" evidence="5">
    <location>
        <begin position="24"/>
        <end position="488"/>
    </location>
</feature>
<reference evidence="8" key="1">
    <citation type="journal article" date="2019" name="Int. J. Syst. Evol. Microbiol.">
        <title>The Global Catalogue of Microorganisms (GCM) 10K type strain sequencing project: providing services to taxonomists for standard genome sequencing and annotation.</title>
        <authorList>
            <consortium name="The Broad Institute Genomics Platform"/>
            <consortium name="The Broad Institute Genome Sequencing Center for Infectious Disease"/>
            <person name="Wu L."/>
            <person name="Ma J."/>
        </authorList>
    </citation>
    <scope>NUCLEOTIDE SEQUENCE [LARGE SCALE GENOMIC DNA]</scope>
    <source>
        <strain evidence="8">CGMCC 1.12151</strain>
    </source>
</reference>
<evidence type="ECO:0000256" key="4">
    <source>
        <dbReference type="SAM" id="Phobius"/>
    </source>
</evidence>
<evidence type="ECO:0000259" key="6">
    <source>
        <dbReference type="SMART" id="SM00642"/>
    </source>
</evidence>
<dbReference type="SUPFAM" id="SSF51011">
    <property type="entry name" value="Glycosyl hydrolase domain"/>
    <property type="match status" value="1"/>
</dbReference>
<feature type="domain" description="Glycosyl hydrolase family 13 catalytic" evidence="6">
    <location>
        <begin position="37"/>
        <end position="349"/>
    </location>
</feature>
<evidence type="ECO:0000256" key="1">
    <source>
        <dbReference type="ARBA" id="ARBA00001913"/>
    </source>
</evidence>
<evidence type="ECO:0000256" key="3">
    <source>
        <dbReference type="ARBA" id="ARBA00022729"/>
    </source>
</evidence>
<dbReference type="EMBL" id="JBHSGL010000005">
    <property type="protein sequence ID" value="MFC4712672.1"/>
    <property type="molecule type" value="Genomic_DNA"/>
</dbReference>
<dbReference type="Proteomes" id="UP001595932">
    <property type="component" value="Unassembled WGS sequence"/>
</dbReference>
<proteinExistence type="predicted"/>
<dbReference type="PANTHER" id="PTHR10357">
    <property type="entry name" value="ALPHA-AMYLASE FAMILY MEMBER"/>
    <property type="match status" value="1"/>
</dbReference>
<dbReference type="SUPFAM" id="SSF51445">
    <property type="entry name" value="(Trans)glycosidases"/>
    <property type="match status" value="1"/>
</dbReference>
<sequence length="488" mass="54849">MKRKSMIVAIAAALLWPSFGAVSAEEARTIEDESIYDALVDRYFNKLIDNDYEVDATDPSTFSGGDFAGMESEIGHVRDMGFTVLSIGGVFQTASYDGKQVIDYANLERHFGTSDEFQSLIETAHSDDLKIIVDLPTQTLSEEHNWASSNPEWFSENGDGTIALDTGNGEVQQALIEMFQQFRTDYPIDGVRLRQSEELSPAFVEQFSAAVKQDGDFYVLADAEMEALPGFDAVVQPGIEEELRNSYRVFDQPLSALPDLLEQSAGNLIQTDSIDGARFTADIVESRGYPPTRWRMLFAQLLTMPGIPVVQYGSETAMNGQAVPESHQILDKAVEKELIDYIANLNSLRNSSEALRTGELEMLHEEDGWMVYKRSNEEEGWIIAINNSSVTKNLTLDQDIIGEGMELRGLFENDIVRPNDQGQYRLTLDRELVETYHITEKRGLNMAYVATLAVMYLVFMGFLWFVWRKGKQRKADEAAKKQQANKVQ</sequence>
<dbReference type="InterPro" id="IPR006047">
    <property type="entry name" value="GH13_cat_dom"/>
</dbReference>
<comment type="caution">
    <text evidence="7">The sequence shown here is derived from an EMBL/GenBank/DDBJ whole genome shotgun (WGS) entry which is preliminary data.</text>
</comment>
<dbReference type="InterPro" id="IPR054174">
    <property type="entry name" value="Alpha-amylase-like_C"/>
</dbReference>
<dbReference type="Gene3D" id="2.60.40.1180">
    <property type="entry name" value="Golgi alpha-mannosidase II"/>
    <property type="match status" value="1"/>
</dbReference>
<comment type="cofactor">
    <cofactor evidence="1">
        <name>Ca(2+)</name>
        <dbReference type="ChEBI" id="CHEBI:29108"/>
    </cofactor>
</comment>
<dbReference type="GO" id="GO:0016787">
    <property type="term" value="F:hydrolase activity"/>
    <property type="evidence" value="ECO:0007669"/>
    <property type="project" value="UniProtKB-KW"/>
</dbReference>
<keyword evidence="4" id="KW-1133">Transmembrane helix</keyword>
<dbReference type="RefSeq" id="WP_377278007.1">
    <property type="nucleotide sequence ID" value="NZ_JBHSGL010000005.1"/>
</dbReference>
<dbReference type="InterPro" id="IPR013780">
    <property type="entry name" value="Glyco_hydro_b"/>
</dbReference>
<feature type="signal peptide" evidence="5">
    <location>
        <begin position="1"/>
        <end position="23"/>
    </location>
</feature>
<evidence type="ECO:0000256" key="2">
    <source>
        <dbReference type="ARBA" id="ARBA00022723"/>
    </source>
</evidence>
<name>A0ABV9MA01_9BACL</name>
<evidence type="ECO:0000313" key="7">
    <source>
        <dbReference type="EMBL" id="MFC4712672.1"/>
    </source>
</evidence>
<keyword evidence="2" id="KW-0479">Metal-binding</keyword>
<feature type="transmembrane region" description="Helical" evidence="4">
    <location>
        <begin position="446"/>
        <end position="467"/>
    </location>
</feature>
<dbReference type="PANTHER" id="PTHR10357:SF215">
    <property type="entry name" value="ALPHA-AMYLASE 1"/>
    <property type="match status" value="1"/>
</dbReference>
<keyword evidence="8" id="KW-1185">Reference proteome</keyword>
<organism evidence="7 8">
    <name type="scientific">Planococcus dechangensis</name>
    <dbReference type="NCBI Taxonomy" id="1176255"/>
    <lineage>
        <taxon>Bacteria</taxon>
        <taxon>Bacillati</taxon>
        <taxon>Bacillota</taxon>
        <taxon>Bacilli</taxon>
        <taxon>Bacillales</taxon>
        <taxon>Caryophanaceae</taxon>
        <taxon>Planococcus</taxon>
    </lineage>
</organism>
<keyword evidence="4" id="KW-0472">Membrane</keyword>
<protein>
    <submittedName>
        <fullName evidence="7">Alpha-amylase family glycosyl hydrolase</fullName>
    </submittedName>
</protein>
<dbReference type="InterPro" id="IPR017853">
    <property type="entry name" value="GH"/>
</dbReference>
<keyword evidence="4" id="KW-0812">Transmembrane</keyword>
<dbReference type="Pfam" id="PF22026">
    <property type="entry name" value="Alpha-amylase_C_2"/>
    <property type="match status" value="1"/>
</dbReference>